<keyword evidence="2" id="KW-0285">Flavoprotein</keyword>
<feature type="domain" description="Flavin reductase like" evidence="5">
    <location>
        <begin position="31"/>
        <end position="190"/>
    </location>
</feature>
<dbReference type="SUPFAM" id="SSF50475">
    <property type="entry name" value="FMN-binding split barrel"/>
    <property type="match status" value="1"/>
</dbReference>
<evidence type="ECO:0000256" key="1">
    <source>
        <dbReference type="ARBA" id="ARBA00001917"/>
    </source>
</evidence>
<proteinExistence type="inferred from homology"/>
<evidence type="ECO:0000256" key="4">
    <source>
        <dbReference type="ARBA" id="ARBA00038054"/>
    </source>
</evidence>
<comment type="cofactor">
    <cofactor evidence="1">
        <name>FMN</name>
        <dbReference type="ChEBI" id="CHEBI:58210"/>
    </cofactor>
</comment>
<comment type="caution">
    <text evidence="6">The sequence shown here is derived from an EMBL/GenBank/DDBJ whole genome shotgun (WGS) entry which is preliminary data.</text>
</comment>
<dbReference type="Proteomes" id="UP001055156">
    <property type="component" value="Unassembled WGS sequence"/>
</dbReference>
<comment type="similarity">
    <text evidence="4">Belongs to the flavoredoxin family.</text>
</comment>
<dbReference type="RefSeq" id="WP_238311635.1">
    <property type="nucleotide sequence ID" value="NZ_BPQV01000007.1"/>
</dbReference>
<dbReference type="Gene3D" id="2.30.110.10">
    <property type="entry name" value="Electron Transport, Fmn-binding Protein, Chain A"/>
    <property type="match status" value="1"/>
</dbReference>
<dbReference type="Pfam" id="PF01613">
    <property type="entry name" value="Flavin_Reduct"/>
    <property type="match status" value="1"/>
</dbReference>
<dbReference type="EMBL" id="BPQV01000007">
    <property type="protein sequence ID" value="GJE27839.1"/>
    <property type="molecule type" value="Genomic_DNA"/>
</dbReference>
<organism evidence="6 7">
    <name type="scientific">Methylobacterium organophilum</name>
    <dbReference type="NCBI Taxonomy" id="410"/>
    <lineage>
        <taxon>Bacteria</taxon>
        <taxon>Pseudomonadati</taxon>
        <taxon>Pseudomonadota</taxon>
        <taxon>Alphaproteobacteria</taxon>
        <taxon>Hyphomicrobiales</taxon>
        <taxon>Methylobacteriaceae</taxon>
        <taxon>Methylobacterium</taxon>
    </lineage>
</organism>
<evidence type="ECO:0000256" key="3">
    <source>
        <dbReference type="ARBA" id="ARBA00022643"/>
    </source>
</evidence>
<evidence type="ECO:0000259" key="5">
    <source>
        <dbReference type="SMART" id="SM00903"/>
    </source>
</evidence>
<protein>
    <recommendedName>
        <fullName evidence="5">Flavin reductase like domain-containing protein</fullName>
    </recommendedName>
</protein>
<keyword evidence="3" id="KW-0288">FMN</keyword>
<reference evidence="6" key="1">
    <citation type="journal article" date="2021" name="Front. Microbiol.">
        <title>Comprehensive Comparative Genomics and Phenotyping of Methylobacterium Species.</title>
        <authorList>
            <person name="Alessa O."/>
            <person name="Ogura Y."/>
            <person name="Fujitani Y."/>
            <person name="Takami H."/>
            <person name="Hayashi T."/>
            <person name="Sahin N."/>
            <person name="Tani A."/>
        </authorList>
    </citation>
    <scope>NUCLEOTIDE SEQUENCE</scope>
    <source>
        <strain evidence="6">NBRC 15689</strain>
    </source>
</reference>
<dbReference type="PANTHER" id="PTHR33798">
    <property type="entry name" value="FLAVOPROTEIN OXYGENASE"/>
    <property type="match status" value="1"/>
</dbReference>
<evidence type="ECO:0000313" key="6">
    <source>
        <dbReference type="EMBL" id="GJE27839.1"/>
    </source>
</evidence>
<dbReference type="PANTHER" id="PTHR33798:SF5">
    <property type="entry name" value="FLAVIN REDUCTASE LIKE DOMAIN-CONTAINING PROTEIN"/>
    <property type="match status" value="1"/>
</dbReference>
<dbReference type="InterPro" id="IPR002563">
    <property type="entry name" value="Flavin_Rdtase-like_dom"/>
</dbReference>
<gene>
    <name evidence="6" type="ORF">LKMONMHP_2701</name>
</gene>
<reference evidence="6" key="2">
    <citation type="submission" date="2021-08" db="EMBL/GenBank/DDBJ databases">
        <authorList>
            <person name="Tani A."/>
            <person name="Ola A."/>
            <person name="Ogura Y."/>
            <person name="Katsura K."/>
            <person name="Hayashi T."/>
        </authorList>
    </citation>
    <scope>NUCLEOTIDE SEQUENCE</scope>
    <source>
        <strain evidence="6">NBRC 15689</strain>
    </source>
</reference>
<accession>A0ABQ4TA15</accession>
<dbReference type="InterPro" id="IPR012349">
    <property type="entry name" value="Split_barrel_FMN-bd"/>
</dbReference>
<name>A0ABQ4TA15_METOR</name>
<evidence type="ECO:0000256" key="2">
    <source>
        <dbReference type="ARBA" id="ARBA00022630"/>
    </source>
</evidence>
<sequence length="226" mass="24251">MTGGTTAAPAGTVTFDFRVLSPRDRYKLMIGAIVPRPIALVTTVDPEGRVNAAPFSFFNCLSHDPPILALGVENHPDMSFKDTAGNIRLTEVFTVNIVSHAIAEAMHVCAVGFPAGTDELAEAGLTAVPGTVIAAPWIAEAPAAFECRRHTTLEIGKARQIILGEIVYAHFQAEVVDAERLRIDPSRLDAIARLGGSTCSTIRDRFEMPTPTLEDWMARKGGTEPA</sequence>
<keyword evidence="7" id="KW-1185">Reference proteome</keyword>
<evidence type="ECO:0000313" key="7">
    <source>
        <dbReference type="Proteomes" id="UP001055156"/>
    </source>
</evidence>
<dbReference type="SMART" id="SM00903">
    <property type="entry name" value="Flavin_Reduct"/>
    <property type="match status" value="1"/>
</dbReference>